<dbReference type="AlphaFoldDB" id="A0A915C736"/>
<dbReference type="Pfam" id="PF07851">
    <property type="entry name" value="TMEM120A-B"/>
    <property type="match status" value="1"/>
</dbReference>
<keyword evidence="5 6" id="KW-0472">Membrane</keyword>
<dbReference type="Proteomes" id="UP000887569">
    <property type="component" value="Unplaced"/>
</dbReference>
<evidence type="ECO:0000256" key="3">
    <source>
        <dbReference type="ARBA" id="ARBA00022692"/>
    </source>
</evidence>
<protein>
    <submittedName>
        <fullName evidence="8">Ku domain-containing protein</fullName>
    </submittedName>
</protein>
<feature type="transmembrane region" description="Helical" evidence="6">
    <location>
        <begin position="107"/>
        <end position="124"/>
    </location>
</feature>
<keyword evidence="3 6" id="KW-0812">Transmembrane</keyword>
<feature type="transmembrane region" description="Helical" evidence="6">
    <location>
        <begin position="159"/>
        <end position="180"/>
    </location>
</feature>
<reference evidence="8" key="1">
    <citation type="submission" date="2022-11" db="UniProtKB">
        <authorList>
            <consortium name="WormBaseParasite"/>
        </authorList>
    </citation>
    <scope>IDENTIFICATION</scope>
</reference>
<dbReference type="GO" id="GO:0016020">
    <property type="term" value="C:membrane"/>
    <property type="evidence" value="ECO:0007669"/>
    <property type="project" value="UniProtKB-SubCell"/>
</dbReference>
<feature type="transmembrane region" description="Helical" evidence="6">
    <location>
        <begin position="275"/>
        <end position="301"/>
    </location>
</feature>
<evidence type="ECO:0000256" key="5">
    <source>
        <dbReference type="ARBA" id="ARBA00023136"/>
    </source>
</evidence>
<evidence type="ECO:0000256" key="2">
    <source>
        <dbReference type="ARBA" id="ARBA00009700"/>
    </source>
</evidence>
<evidence type="ECO:0000313" key="7">
    <source>
        <dbReference type="Proteomes" id="UP000887569"/>
    </source>
</evidence>
<evidence type="ECO:0000256" key="1">
    <source>
        <dbReference type="ARBA" id="ARBA00004141"/>
    </source>
</evidence>
<evidence type="ECO:0000313" key="8">
    <source>
        <dbReference type="WBParaSite" id="PgR091_g016_t07"/>
    </source>
</evidence>
<dbReference type="PANTHER" id="PTHR21433">
    <property type="entry name" value="TRANSMEMBRANE PROTEIN INDUCED BY TUMOR NECROSIS FACTOR ALPHA"/>
    <property type="match status" value="1"/>
</dbReference>
<dbReference type="InterPro" id="IPR012926">
    <property type="entry name" value="TMEM120A/B"/>
</dbReference>
<feature type="transmembrane region" description="Helical" evidence="6">
    <location>
        <begin position="130"/>
        <end position="147"/>
    </location>
</feature>
<feature type="transmembrane region" description="Helical" evidence="6">
    <location>
        <begin position="192"/>
        <end position="210"/>
    </location>
</feature>
<name>A0A915C736_PARUN</name>
<dbReference type="PANTHER" id="PTHR21433:SF0">
    <property type="entry name" value="TRANSMEMBRANE PROTEIN 120 HOMOLOG"/>
    <property type="match status" value="1"/>
</dbReference>
<feature type="transmembrane region" description="Helical" evidence="6">
    <location>
        <begin position="231"/>
        <end position="255"/>
    </location>
</feature>
<comment type="subcellular location">
    <subcellularLocation>
        <location evidence="1">Membrane</location>
        <topology evidence="1">Multi-pass membrane protein</topology>
    </subcellularLocation>
</comment>
<comment type="similarity">
    <text evidence="2">Belongs to the TMEM120 family.</text>
</comment>
<keyword evidence="7" id="KW-1185">Reference proteome</keyword>
<organism evidence="7 8">
    <name type="scientific">Parascaris univalens</name>
    <name type="common">Nematode worm</name>
    <dbReference type="NCBI Taxonomy" id="6257"/>
    <lineage>
        <taxon>Eukaryota</taxon>
        <taxon>Metazoa</taxon>
        <taxon>Ecdysozoa</taxon>
        <taxon>Nematoda</taxon>
        <taxon>Chromadorea</taxon>
        <taxon>Rhabditida</taxon>
        <taxon>Spirurina</taxon>
        <taxon>Ascaridomorpha</taxon>
        <taxon>Ascaridoidea</taxon>
        <taxon>Ascarididae</taxon>
        <taxon>Parascaris</taxon>
    </lineage>
</organism>
<dbReference type="WBParaSite" id="PgR091_g016_t07">
    <property type="protein sequence ID" value="PgR091_g016_t07"/>
    <property type="gene ID" value="PgR091_g016"/>
</dbReference>
<proteinExistence type="inferred from homology"/>
<evidence type="ECO:0000256" key="4">
    <source>
        <dbReference type="ARBA" id="ARBA00022989"/>
    </source>
</evidence>
<keyword evidence="4 6" id="KW-1133">Transmembrane helix</keyword>
<accession>A0A915C736</accession>
<sequence length="328" mass="38325">MQLRDAIIRIKQSSRYSEDIMNNNAADHPHSMFALKQALSFNNHRYVGICDRCARSVEIIGCPSSKEKNKTRINNGLYLSIILGNNINLTLGSSRERFMFKKDYEKFKLRITSVLLFTLVAALLFPSRTIDGICNFLLVWYYYTLTVRENILKINGSKIHTWWITHHYLAFALAGIGLTWPDDEFYKQFRVQSIIFIGCIALVQLVQYQYQSGCLRRLISLGQRNEMDITLEGFASWMFRGLTFLLPFLFMIYFFEFYNSYTLYKLWMVRKWETAWQVAALSAIFFIAALGNTVVVSLVVLHKLRDSGNFNKLYEKLKSKYPSMQELN</sequence>
<evidence type="ECO:0000256" key="6">
    <source>
        <dbReference type="SAM" id="Phobius"/>
    </source>
</evidence>